<accession>A0ABT6N230</accession>
<keyword evidence="2" id="KW-1185">Reference proteome</keyword>
<comment type="caution">
    <text evidence="1">The sequence shown here is derived from an EMBL/GenBank/DDBJ whole genome shotgun (WGS) entry which is preliminary data.</text>
</comment>
<reference evidence="1" key="1">
    <citation type="submission" date="2023-04" db="EMBL/GenBank/DDBJ databases">
        <title>Sphingomonas sp. MAHUQ-71 isolated from rice field.</title>
        <authorList>
            <person name="Huq M.A."/>
        </authorList>
    </citation>
    <scope>NUCLEOTIDE SEQUENCE</scope>
    <source>
        <strain evidence="1">MAHUQ-71</strain>
    </source>
</reference>
<dbReference type="Proteomes" id="UP001160625">
    <property type="component" value="Unassembled WGS sequence"/>
</dbReference>
<dbReference type="EMBL" id="JARYGZ010000001">
    <property type="protein sequence ID" value="MDH7639277.1"/>
    <property type="molecule type" value="Genomic_DNA"/>
</dbReference>
<dbReference type="RefSeq" id="WP_281044552.1">
    <property type="nucleotide sequence ID" value="NZ_JARYGZ010000001.1"/>
</dbReference>
<organism evidence="1 2">
    <name type="scientific">Sphingomonas oryzagri</name>
    <dbReference type="NCBI Taxonomy" id="3042314"/>
    <lineage>
        <taxon>Bacteria</taxon>
        <taxon>Pseudomonadati</taxon>
        <taxon>Pseudomonadota</taxon>
        <taxon>Alphaproteobacteria</taxon>
        <taxon>Sphingomonadales</taxon>
        <taxon>Sphingomonadaceae</taxon>
        <taxon>Sphingomonas</taxon>
    </lineage>
</organism>
<protein>
    <submittedName>
        <fullName evidence="1">Uncharacterized protein</fullName>
    </submittedName>
</protein>
<proteinExistence type="predicted"/>
<evidence type="ECO:0000313" key="1">
    <source>
        <dbReference type="EMBL" id="MDH7639277.1"/>
    </source>
</evidence>
<sequence>MPDDVRAVRLEDPNLVSVLQAVQASHERDGSYQNGFSALLVVMAMLIEREPGSHTNQHLRARCEELGRTVHLQAKLFRQQVETTGERQFDQLLSVIEQAMATIQ</sequence>
<evidence type="ECO:0000313" key="2">
    <source>
        <dbReference type="Proteomes" id="UP001160625"/>
    </source>
</evidence>
<name>A0ABT6N230_9SPHN</name>
<gene>
    <name evidence="1" type="ORF">QGN17_11100</name>
</gene>